<proteinExistence type="predicted"/>
<feature type="transmembrane region" description="Helical" evidence="2">
    <location>
        <begin position="140"/>
        <end position="159"/>
    </location>
</feature>
<name>A0A830HC10_9CHLO</name>
<dbReference type="InterPro" id="IPR010004">
    <property type="entry name" value="Uncharacterised_Ycf66"/>
</dbReference>
<accession>A0A830HC10</accession>
<feature type="compositionally biased region" description="Polar residues" evidence="1">
    <location>
        <begin position="11"/>
        <end position="20"/>
    </location>
</feature>
<evidence type="ECO:0000313" key="3">
    <source>
        <dbReference type="EMBL" id="GHP03440.1"/>
    </source>
</evidence>
<dbReference type="AlphaFoldDB" id="A0A830HC10"/>
<feature type="compositionally biased region" description="Low complexity" evidence="1">
    <location>
        <begin position="25"/>
        <end position="41"/>
    </location>
</feature>
<feature type="compositionally biased region" description="Low complexity" evidence="1">
    <location>
        <begin position="295"/>
        <end position="311"/>
    </location>
</feature>
<keyword evidence="2" id="KW-0812">Transmembrane</keyword>
<dbReference type="OrthoDB" id="34884at2759"/>
<sequence>MASPPPLGTRGTRTSPQQHCSWRCSGGITSASSSSSASSHFRSSRRSSRGASSRGNGPVRLTCRSNAVRIGGVLKSMCGLGNRNALSAGGGGGGGGALTTRALVNVDFGPASVLGVALIGCGVALYNIRVRQPLISKDGDIFFSSLGLLTGGILVFQGWRLDPLLLFSQILMTTVAVSFAAEAIQLRGQVAELEEKEETLAAAARGEPYASQRDEWAQDGGATAVGFSRLATRRRAARAAESTMAAAAMLPPSSGLMVDETFDDENDEDVWGAMQQQSSYPVTMTSDGDYGVGYSGSFSSSGGVNNDSSGSKAEDDEEDDDWVL</sequence>
<reference evidence="3" key="1">
    <citation type="submission" date="2020-10" db="EMBL/GenBank/DDBJ databases">
        <title>Unveiling of a novel bifunctional photoreceptor, Dualchrome1, isolated from a cosmopolitan green alga.</title>
        <authorList>
            <person name="Suzuki S."/>
            <person name="Kawachi M."/>
        </authorList>
    </citation>
    <scope>NUCLEOTIDE SEQUENCE</scope>
    <source>
        <strain evidence="3">NIES 2893</strain>
    </source>
</reference>
<gene>
    <name evidence="3" type="ORF">PPROV_000219500</name>
</gene>
<dbReference type="Pfam" id="PF07444">
    <property type="entry name" value="Ycf66_N"/>
    <property type="match status" value="1"/>
</dbReference>
<keyword evidence="4" id="KW-1185">Reference proteome</keyword>
<keyword evidence="2" id="KW-1133">Transmembrane helix</keyword>
<comment type="caution">
    <text evidence="3">The sequence shown here is derived from an EMBL/GenBank/DDBJ whole genome shotgun (WGS) entry which is preliminary data.</text>
</comment>
<keyword evidence="2" id="KW-0472">Membrane</keyword>
<dbReference type="Proteomes" id="UP000660262">
    <property type="component" value="Unassembled WGS sequence"/>
</dbReference>
<evidence type="ECO:0000313" key="4">
    <source>
        <dbReference type="Proteomes" id="UP000660262"/>
    </source>
</evidence>
<protein>
    <submittedName>
        <fullName evidence="3">Uncharacterized protein</fullName>
    </submittedName>
</protein>
<organism evidence="3 4">
    <name type="scientific">Pycnococcus provasolii</name>
    <dbReference type="NCBI Taxonomy" id="41880"/>
    <lineage>
        <taxon>Eukaryota</taxon>
        <taxon>Viridiplantae</taxon>
        <taxon>Chlorophyta</taxon>
        <taxon>Pseudoscourfieldiophyceae</taxon>
        <taxon>Pseudoscourfieldiales</taxon>
        <taxon>Pycnococcaceae</taxon>
        <taxon>Pycnococcus</taxon>
    </lineage>
</organism>
<evidence type="ECO:0000256" key="2">
    <source>
        <dbReference type="SAM" id="Phobius"/>
    </source>
</evidence>
<feature type="region of interest" description="Disordered" evidence="1">
    <location>
        <begin position="291"/>
        <end position="324"/>
    </location>
</feature>
<evidence type="ECO:0000256" key="1">
    <source>
        <dbReference type="SAM" id="MobiDB-lite"/>
    </source>
</evidence>
<feature type="compositionally biased region" description="Acidic residues" evidence="1">
    <location>
        <begin position="314"/>
        <end position="324"/>
    </location>
</feature>
<feature type="region of interest" description="Disordered" evidence="1">
    <location>
        <begin position="1"/>
        <end position="60"/>
    </location>
</feature>
<feature type="transmembrane region" description="Helical" evidence="2">
    <location>
        <begin position="108"/>
        <end position="128"/>
    </location>
</feature>
<dbReference type="EMBL" id="BNJQ01000005">
    <property type="protein sequence ID" value="GHP03440.1"/>
    <property type="molecule type" value="Genomic_DNA"/>
</dbReference>